<reference evidence="1 2" key="1">
    <citation type="journal article" date="2022" name="bioRxiv">
        <title>The genome of the oomycete Peronosclerospora sorghi, a cosmopolitan pathogen of maize and sorghum, is inflated with dispersed pseudogenes.</title>
        <authorList>
            <person name="Fletcher K."/>
            <person name="Martin F."/>
            <person name="Isakeit T."/>
            <person name="Cavanaugh K."/>
            <person name="Magill C."/>
            <person name="Michelmore R."/>
        </authorList>
    </citation>
    <scope>NUCLEOTIDE SEQUENCE [LARGE SCALE GENOMIC DNA]</scope>
    <source>
        <strain evidence="1">P6</strain>
    </source>
</reference>
<sequence>MGTLRSLLSVLLLYLHPHPESISGTSPLLTPKCSGSAILWLEELESDYKHLKSICQVTFLHA</sequence>
<name>A0ACC0VJG9_9STRA</name>
<gene>
    <name evidence="1" type="ORF">PsorP6_013447</name>
</gene>
<proteinExistence type="predicted"/>
<keyword evidence="2" id="KW-1185">Reference proteome</keyword>
<dbReference type="EMBL" id="CM047588">
    <property type="protein sequence ID" value="KAI9905616.1"/>
    <property type="molecule type" value="Genomic_DNA"/>
</dbReference>
<protein>
    <submittedName>
        <fullName evidence="1">Uncharacterized protein</fullName>
    </submittedName>
</protein>
<organism evidence="1 2">
    <name type="scientific">Peronosclerospora sorghi</name>
    <dbReference type="NCBI Taxonomy" id="230839"/>
    <lineage>
        <taxon>Eukaryota</taxon>
        <taxon>Sar</taxon>
        <taxon>Stramenopiles</taxon>
        <taxon>Oomycota</taxon>
        <taxon>Peronosporomycetes</taxon>
        <taxon>Peronosporales</taxon>
        <taxon>Peronosporaceae</taxon>
        <taxon>Peronosclerospora</taxon>
    </lineage>
</organism>
<evidence type="ECO:0000313" key="1">
    <source>
        <dbReference type="EMBL" id="KAI9905616.1"/>
    </source>
</evidence>
<evidence type="ECO:0000313" key="2">
    <source>
        <dbReference type="Proteomes" id="UP001163321"/>
    </source>
</evidence>
<comment type="caution">
    <text evidence="1">The sequence shown here is derived from an EMBL/GenBank/DDBJ whole genome shotgun (WGS) entry which is preliminary data.</text>
</comment>
<dbReference type="Proteomes" id="UP001163321">
    <property type="component" value="Chromosome 9"/>
</dbReference>
<accession>A0ACC0VJG9</accession>